<protein>
    <submittedName>
        <fullName evidence="2">Extracellular serine/threonine protein kinase four-jointed</fullName>
    </submittedName>
</protein>
<keyword evidence="2" id="KW-0418">Kinase</keyword>
<dbReference type="InterPro" id="IPR024868">
    <property type="entry name" value="FJX1/FJ"/>
</dbReference>
<dbReference type="PANTHER" id="PTHR13147">
    <property type="entry name" value="FOUR-JOINTED BOX PROTEIN 1"/>
    <property type="match status" value="1"/>
</dbReference>
<organism evidence="2 3">
    <name type="scientific">Armadillidium nasatum</name>
    <dbReference type="NCBI Taxonomy" id="96803"/>
    <lineage>
        <taxon>Eukaryota</taxon>
        <taxon>Metazoa</taxon>
        <taxon>Ecdysozoa</taxon>
        <taxon>Arthropoda</taxon>
        <taxon>Crustacea</taxon>
        <taxon>Multicrustacea</taxon>
        <taxon>Malacostraca</taxon>
        <taxon>Eumalacostraca</taxon>
        <taxon>Peracarida</taxon>
        <taxon>Isopoda</taxon>
        <taxon>Oniscidea</taxon>
        <taxon>Crinocheta</taxon>
        <taxon>Armadillidiidae</taxon>
        <taxon>Armadillidium</taxon>
    </lineage>
</organism>
<keyword evidence="1" id="KW-0472">Membrane</keyword>
<feature type="transmembrane region" description="Helical" evidence="1">
    <location>
        <begin position="38"/>
        <end position="62"/>
    </location>
</feature>
<evidence type="ECO:0000313" key="3">
    <source>
        <dbReference type="Proteomes" id="UP000326759"/>
    </source>
</evidence>
<keyword evidence="1" id="KW-1133">Transmembrane helix</keyword>
<evidence type="ECO:0000313" key="2">
    <source>
        <dbReference type="EMBL" id="KAB7507460.1"/>
    </source>
</evidence>
<accession>A0A5N5TMR2</accession>
<dbReference type="Proteomes" id="UP000326759">
    <property type="component" value="Unassembled WGS sequence"/>
</dbReference>
<dbReference type="PRINTS" id="PR02072">
    <property type="entry name" value="4JOINTEDBOX1"/>
</dbReference>
<dbReference type="OrthoDB" id="10055077at2759"/>
<keyword evidence="1" id="KW-0812">Transmembrane</keyword>
<keyword evidence="2" id="KW-0723">Serine/threonine-protein kinase</keyword>
<gene>
    <name evidence="2" type="primary">fj</name>
    <name evidence="2" type="ORF">Anas_04636</name>
</gene>
<keyword evidence="2" id="KW-0808">Transferase</keyword>
<evidence type="ECO:0000256" key="1">
    <source>
        <dbReference type="SAM" id="Phobius"/>
    </source>
</evidence>
<sequence>MVVLFRRRCDAMKDFSIPFPGPPPEASLPPTSSRSPSLVCIVWTLLAFLLGLFIGFTLPFLIARSSVEEILSVASLPKDVTELHPKLGTLTLPPTFSFKEVPKFSSSWSIPISQALTEGTESLKEEKEYLIGKEFREESEAAIIEDNVFFGKAVEVAMPKGFSDKDIDEWRDFVRKEAVVRLEEGCGRMQNRLLTFSNGSLSCCRYRQNLDQIQGEIFSFYLSRLLGIKNVPPSALGVVKAGSWQWSGIGNQLALAQWAEERPVVLTKFIEKLEPVSIPNQFRSSARRLHPLEVERMGTSGIGTLVELAQWSDLLIFDYLTANLDRVVNNLYNLQWNPSMMDAPAHNLAQRSDSRLLVFLDNESGLLHGYRLLDKYEPFHDSLLQSLCVFRRSTVDRIRKLVAKREVGPKLLKMFRTFEPELQDYLPSIPEKSIKVLNERLKRVHKQIKKCENLYMNS</sequence>
<dbReference type="GO" id="GO:0004674">
    <property type="term" value="F:protein serine/threonine kinase activity"/>
    <property type="evidence" value="ECO:0007669"/>
    <property type="project" value="UniProtKB-KW"/>
</dbReference>
<dbReference type="GO" id="GO:0005615">
    <property type="term" value="C:extracellular space"/>
    <property type="evidence" value="ECO:0007669"/>
    <property type="project" value="TreeGrafter"/>
</dbReference>
<keyword evidence="3" id="KW-1185">Reference proteome</keyword>
<dbReference type="PANTHER" id="PTHR13147:SF5">
    <property type="entry name" value="FOUR-JOINTED BOX PROTEIN 1"/>
    <property type="match status" value="1"/>
</dbReference>
<dbReference type="GO" id="GO:0007267">
    <property type="term" value="P:cell-cell signaling"/>
    <property type="evidence" value="ECO:0007669"/>
    <property type="project" value="TreeGrafter"/>
</dbReference>
<name>A0A5N5TMR2_9CRUS</name>
<proteinExistence type="predicted"/>
<comment type="caution">
    <text evidence="2">The sequence shown here is derived from an EMBL/GenBank/DDBJ whole genome shotgun (WGS) entry which is preliminary data.</text>
</comment>
<dbReference type="AlphaFoldDB" id="A0A5N5TMR2"/>
<reference evidence="2 3" key="1">
    <citation type="journal article" date="2019" name="PLoS Biol.">
        <title>Sex chromosomes control vertical transmission of feminizing Wolbachia symbionts in an isopod.</title>
        <authorList>
            <person name="Becking T."/>
            <person name="Chebbi M.A."/>
            <person name="Giraud I."/>
            <person name="Moumen B."/>
            <person name="Laverre T."/>
            <person name="Caubet Y."/>
            <person name="Peccoud J."/>
            <person name="Gilbert C."/>
            <person name="Cordaux R."/>
        </authorList>
    </citation>
    <scope>NUCLEOTIDE SEQUENCE [LARGE SCALE GENOMIC DNA]</scope>
    <source>
        <strain evidence="2">ANa2</strain>
        <tissue evidence="2">Whole body excluding digestive tract and cuticle</tissue>
    </source>
</reference>
<dbReference type="EMBL" id="SEYY01000331">
    <property type="protein sequence ID" value="KAB7507460.1"/>
    <property type="molecule type" value="Genomic_DNA"/>
</dbReference>